<comment type="caution">
    <text evidence="5">The sequence shown here is derived from an EMBL/GenBank/DDBJ whole genome shotgun (WGS) entry which is preliminary data.</text>
</comment>
<keyword evidence="1" id="KW-0805">Transcription regulation</keyword>
<dbReference type="PANTHER" id="PTHR33154">
    <property type="entry name" value="TRANSCRIPTIONAL REGULATOR, ARSR FAMILY"/>
    <property type="match status" value="1"/>
</dbReference>
<sequence>MQFNRMIAFYKAIGDPTRLRIVALLRDQKLHGQAIAGKLGLKPPTITHHIDKLREVGLVKESRVKNTIYFSLEKKVLESQASALLSFGKGGLSMLPEISEEERMKILDHFFNADGKLKTIPAQRKKRMVVMAQLVKGLDFGTIYSEKEVSDYLKKFYADYATLRRELIVYQFMYRKNGNYEMNPPELWG</sequence>
<evidence type="ECO:0000256" key="3">
    <source>
        <dbReference type="ARBA" id="ARBA00023163"/>
    </source>
</evidence>
<dbReference type="GO" id="GO:0003700">
    <property type="term" value="F:DNA-binding transcription factor activity"/>
    <property type="evidence" value="ECO:0007669"/>
    <property type="project" value="InterPro"/>
</dbReference>
<keyword evidence="2" id="KW-0238">DNA-binding</keyword>
<dbReference type="PRINTS" id="PR00778">
    <property type="entry name" value="HTHARSR"/>
</dbReference>
<dbReference type="AlphaFoldDB" id="A0A0U1QPV9"/>
<dbReference type="CDD" id="cd00090">
    <property type="entry name" value="HTH_ARSR"/>
    <property type="match status" value="1"/>
</dbReference>
<dbReference type="EMBL" id="AFVQ02000082">
    <property type="protein sequence ID" value="KLI02656.1"/>
    <property type="molecule type" value="Genomic_DNA"/>
</dbReference>
<dbReference type="GO" id="GO:0003677">
    <property type="term" value="F:DNA binding"/>
    <property type="evidence" value="ECO:0007669"/>
    <property type="project" value="UniProtKB-KW"/>
</dbReference>
<accession>A0A0U1QPV9</accession>
<evidence type="ECO:0000259" key="4">
    <source>
        <dbReference type="PROSITE" id="PS50987"/>
    </source>
</evidence>
<gene>
    <name evidence="5" type="ORF">SINU_06855</name>
</gene>
<protein>
    <submittedName>
        <fullName evidence="5">ArsR family transcriptional regulator</fullName>
    </submittedName>
</protein>
<dbReference type="SUPFAM" id="SSF46785">
    <property type="entry name" value="Winged helix' DNA-binding domain"/>
    <property type="match status" value="1"/>
</dbReference>
<dbReference type="SMART" id="SM00418">
    <property type="entry name" value="HTH_ARSR"/>
    <property type="match status" value="1"/>
</dbReference>
<keyword evidence="6" id="KW-1185">Reference proteome</keyword>
<reference evidence="5 6" key="1">
    <citation type="journal article" date="2011" name="J. Bacteriol.">
        <title>Draft genome sequence of Sporolactobacillus inulinus strain CASD, an efficient D-lactic acid-producing bacterium with high-concentration lactate tolerance capability.</title>
        <authorList>
            <person name="Yu B."/>
            <person name="Su F."/>
            <person name="Wang L."/>
            <person name="Xu K."/>
            <person name="Zhao B."/>
            <person name="Xu P."/>
        </authorList>
    </citation>
    <scope>NUCLEOTIDE SEQUENCE [LARGE SCALE GENOMIC DNA]</scope>
    <source>
        <strain evidence="5 6">CASD</strain>
    </source>
</reference>
<keyword evidence="3" id="KW-0804">Transcription</keyword>
<evidence type="ECO:0000313" key="5">
    <source>
        <dbReference type="EMBL" id="KLI02656.1"/>
    </source>
</evidence>
<organism evidence="5 6">
    <name type="scientific">Sporolactobacillus inulinus CASD</name>
    <dbReference type="NCBI Taxonomy" id="1069536"/>
    <lineage>
        <taxon>Bacteria</taxon>
        <taxon>Bacillati</taxon>
        <taxon>Bacillota</taxon>
        <taxon>Bacilli</taxon>
        <taxon>Bacillales</taxon>
        <taxon>Sporolactobacillaceae</taxon>
        <taxon>Sporolactobacillus</taxon>
    </lineage>
</organism>
<dbReference type="Gene3D" id="1.10.10.10">
    <property type="entry name" value="Winged helix-like DNA-binding domain superfamily/Winged helix DNA-binding domain"/>
    <property type="match status" value="1"/>
</dbReference>
<name>A0A0U1QPV9_9BACL</name>
<dbReference type="Pfam" id="PF09860">
    <property type="entry name" value="DUF2087"/>
    <property type="match status" value="1"/>
</dbReference>
<dbReference type="InterPro" id="IPR051081">
    <property type="entry name" value="HTH_MetalResp_TranReg"/>
</dbReference>
<feature type="domain" description="HTH arsR-type" evidence="4">
    <location>
        <begin position="1"/>
        <end position="92"/>
    </location>
</feature>
<dbReference type="NCBIfam" id="NF033788">
    <property type="entry name" value="HTH_metalloreg"/>
    <property type="match status" value="1"/>
</dbReference>
<dbReference type="InterPro" id="IPR036388">
    <property type="entry name" value="WH-like_DNA-bd_sf"/>
</dbReference>
<dbReference type="InterPro" id="IPR018656">
    <property type="entry name" value="DUF2087"/>
</dbReference>
<dbReference type="InterPro" id="IPR036390">
    <property type="entry name" value="WH_DNA-bd_sf"/>
</dbReference>
<dbReference type="STRING" id="1069536.SINU_06855"/>
<dbReference type="Proteomes" id="UP000035553">
    <property type="component" value="Unassembled WGS sequence"/>
</dbReference>
<evidence type="ECO:0000256" key="2">
    <source>
        <dbReference type="ARBA" id="ARBA00023125"/>
    </source>
</evidence>
<dbReference type="InterPro" id="IPR011991">
    <property type="entry name" value="ArsR-like_HTH"/>
</dbReference>
<dbReference type="RefSeq" id="WP_010023309.1">
    <property type="nucleotide sequence ID" value="NZ_AFVQ02000082.1"/>
</dbReference>
<evidence type="ECO:0000313" key="6">
    <source>
        <dbReference type="Proteomes" id="UP000035553"/>
    </source>
</evidence>
<dbReference type="PROSITE" id="PS50987">
    <property type="entry name" value="HTH_ARSR_2"/>
    <property type="match status" value="1"/>
</dbReference>
<dbReference type="InterPro" id="IPR001845">
    <property type="entry name" value="HTH_ArsR_DNA-bd_dom"/>
</dbReference>
<evidence type="ECO:0000256" key="1">
    <source>
        <dbReference type="ARBA" id="ARBA00023015"/>
    </source>
</evidence>
<dbReference type="OrthoDB" id="9789954at2"/>
<dbReference type="PANTHER" id="PTHR33154:SF33">
    <property type="entry name" value="TRANSCRIPTIONAL REPRESSOR SDPR"/>
    <property type="match status" value="1"/>
</dbReference>
<dbReference type="Pfam" id="PF01022">
    <property type="entry name" value="HTH_5"/>
    <property type="match status" value="1"/>
</dbReference>
<proteinExistence type="predicted"/>